<name>A0A4Y2J6R3_ARAVE</name>
<proteinExistence type="predicted"/>
<gene>
    <name evidence="1" type="ORF">AVEN_162137_1</name>
</gene>
<protein>
    <submittedName>
        <fullName evidence="1">Uncharacterized protein</fullName>
    </submittedName>
</protein>
<sequence>MRMNYFCKLKLRSNGLSFHEFGPRFALFPIVRTGRIDVARGLVSASDVSLVTAVNSSHIKGRGVARRRQCILSLEHCEDIYQAKRPYEQRDCSNSTDHSP</sequence>
<evidence type="ECO:0000313" key="2">
    <source>
        <dbReference type="Proteomes" id="UP000499080"/>
    </source>
</evidence>
<organism evidence="1 2">
    <name type="scientific">Araneus ventricosus</name>
    <name type="common">Orbweaver spider</name>
    <name type="synonym">Epeira ventricosa</name>
    <dbReference type="NCBI Taxonomy" id="182803"/>
    <lineage>
        <taxon>Eukaryota</taxon>
        <taxon>Metazoa</taxon>
        <taxon>Ecdysozoa</taxon>
        <taxon>Arthropoda</taxon>
        <taxon>Chelicerata</taxon>
        <taxon>Arachnida</taxon>
        <taxon>Araneae</taxon>
        <taxon>Araneomorphae</taxon>
        <taxon>Entelegynae</taxon>
        <taxon>Araneoidea</taxon>
        <taxon>Araneidae</taxon>
        <taxon>Araneus</taxon>
    </lineage>
</organism>
<dbReference type="EMBL" id="BGPR01003265">
    <property type="protein sequence ID" value="GBM85827.1"/>
    <property type="molecule type" value="Genomic_DNA"/>
</dbReference>
<keyword evidence="2" id="KW-1185">Reference proteome</keyword>
<evidence type="ECO:0000313" key="1">
    <source>
        <dbReference type="EMBL" id="GBM85827.1"/>
    </source>
</evidence>
<comment type="caution">
    <text evidence="1">The sequence shown here is derived from an EMBL/GenBank/DDBJ whole genome shotgun (WGS) entry which is preliminary data.</text>
</comment>
<accession>A0A4Y2J6R3</accession>
<dbReference type="AlphaFoldDB" id="A0A4Y2J6R3"/>
<reference evidence="1 2" key="1">
    <citation type="journal article" date="2019" name="Sci. Rep.">
        <title>Orb-weaving spider Araneus ventricosus genome elucidates the spidroin gene catalogue.</title>
        <authorList>
            <person name="Kono N."/>
            <person name="Nakamura H."/>
            <person name="Ohtoshi R."/>
            <person name="Moran D.A.P."/>
            <person name="Shinohara A."/>
            <person name="Yoshida Y."/>
            <person name="Fujiwara M."/>
            <person name="Mori M."/>
            <person name="Tomita M."/>
            <person name="Arakawa K."/>
        </authorList>
    </citation>
    <scope>NUCLEOTIDE SEQUENCE [LARGE SCALE GENOMIC DNA]</scope>
</reference>
<dbReference type="Proteomes" id="UP000499080">
    <property type="component" value="Unassembled WGS sequence"/>
</dbReference>